<feature type="domain" description="Methyltransferase FkbM" evidence="2">
    <location>
        <begin position="161"/>
        <end position="312"/>
    </location>
</feature>
<evidence type="ECO:0000313" key="3">
    <source>
        <dbReference type="EMBL" id="SKC36161.1"/>
    </source>
</evidence>
<dbReference type="NCBIfam" id="TIGR01444">
    <property type="entry name" value="fkbM_fam"/>
    <property type="match status" value="1"/>
</dbReference>
<dbReference type="GO" id="GO:0032259">
    <property type="term" value="P:methylation"/>
    <property type="evidence" value="ECO:0007669"/>
    <property type="project" value="UniProtKB-KW"/>
</dbReference>
<accession>A0A1T5IAH9</accession>
<dbReference type="STRING" id="526729.SAMN04324258_0247"/>
<dbReference type="InterPro" id="IPR029063">
    <property type="entry name" value="SAM-dependent_MTases_sf"/>
</dbReference>
<organism evidence="3 4">
    <name type="scientific">Krasilnikoviella flava</name>
    <dbReference type="NCBI Taxonomy" id="526729"/>
    <lineage>
        <taxon>Bacteria</taxon>
        <taxon>Bacillati</taxon>
        <taxon>Actinomycetota</taxon>
        <taxon>Actinomycetes</taxon>
        <taxon>Micrococcales</taxon>
        <taxon>Promicromonosporaceae</taxon>
        <taxon>Krasilnikoviella</taxon>
    </lineage>
</organism>
<dbReference type="SUPFAM" id="SSF53335">
    <property type="entry name" value="S-adenosyl-L-methionine-dependent methyltransferases"/>
    <property type="match status" value="1"/>
</dbReference>
<keyword evidence="3" id="KW-0489">Methyltransferase</keyword>
<dbReference type="EMBL" id="FUZQ01000001">
    <property type="protein sequence ID" value="SKC36161.1"/>
    <property type="molecule type" value="Genomic_DNA"/>
</dbReference>
<reference evidence="3 4" key="1">
    <citation type="submission" date="2017-02" db="EMBL/GenBank/DDBJ databases">
        <authorList>
            <person name="Peterson S.W."/>
        </authorList>
    </citation>
    <scope>NUCLEOTIDE SEQUENCE [LARGE SCALE GENOMIC DNA]</scope>
    <source>
        <strain evidence="3 4">DSM 21481</strain>
    </source>
</reference>
<dbReference type="RefSeq" id="WP_079569920.1">
    <property type="nucleotide sequence ID" value="NZ_FUZQ01000001.1"/>
</dbReference>
<name>A0A1T5IAH9_9MICO</name>
<dbReference type="AlphaFoldDB" id="A0A1T5IAH9"/>
<dbReference type="InterPro" id="IPR052514">
    <property type="entry name" value="SAM-dependent_MTase"/>
</dbReference>
<keyword evidence="4" id="KW-1185">Reference proteome</keyword>
<dbReference type="OrthoDB" id="3701124at2"/>
<feature type="compositionally biased region" description="Low complexity" evidence="1">
    <location>
        <begin position="48"/>
        <end position="58"/>
    </location>
</feature>
<dbReference type="PANTHER" id="PTHR34203:SF15">
    <property type="entry name" value="SLL1173 PROTEIN"/>
    <property type="match status" value="1"/>
</dbReference>
<sequence length="393" mass="42007">MGGTARTTPDDGSRVRRTLLRWADRLAGDELRELVDRRVRRALDERAAAPSAPSAAPAERGTPPARGTRQTLAAHAARPWLSAGRSIPTRVQSPELRALRRAHPYTGPVLVQAGVSRPAWMWFDEDDLVAAVAFWFGPNAYESLSTAVFSVLAARAGHVLDVGAHTGVFSLVAGASSPDVVVDAFEVMDRIARRAETNVRISGLADRVHVHATGVSSEPGTLTLHHNGAARLATGSSFEQIAERQAARGATTSEVEVTTLDAWWGEQGRPGVDLVKLDVERHESHVIAGARGLLAAEQPVLLAEVLSREDFATLYGLLGESGYARAWSVDDDAGLAYPVRPDLTYATGADYVYTRYHNVLFAGERRAPAVAAALAGLDVAADAPAQVVRDAPR</sequence>
<keyword evidence="3" id="KW-0808">Transferase</keyword>
<dbReference type="InterPro" id="IPR006342">
    <property type="entry name" value="FkbM_mtfrase"/>
</dbReference>
<dbReference type="Gene3D" id="3.40.50.150">
    <property type="entry name" value="Vaccinia Virus protein VP39"/>
    <property type="match status" value="1"/>
</dbReference>
<gene>
    <name evidence="3" type="ORF">SAMN04324258_0247</name>
</gene>
<proteinExistence type="predicted"/>
<dbReference type="Pfam" id="PF05050">
    <property type="entry name" value="Methyltransf_21"/>
    <property type="match status" value="1"/>
</dbReference>
<protein>
    <submittedName>
        <fullName evidence="3">Methyltransferase, FkbM family</fullName>
    </submittedName>
</protein>
<evidence type="ECO:0000313" key="4">
    <source>
        <dbReference type="Proteomes" id="UP000189777"/>
    </source>
</evidence>
<dbReference type="GO" id="GO:0008168">
    <property type="term" value="F:methyltransferase activity"/>
    <property type="evidence" value="ECO:0007669"/>
    <property type="project" value="UniProtKB-KW"/>
</dbReference>
<dbReference type="Proteomes" id="UP000189777">
    <property type="component" value="Unassembled WGS sequence"/>
</dbReference>
<evidence type="ECO:0000256" key="1">
    <source>
        <dbReference type="SAM" id="MobiDB-lite"/>
    </source>
</evidence>
<feature type="region of interest" description="Disordered" evidence="1">
    <location>
        <begin position="45"/>
        <end position="74"/>
    </location>
</feature>
<dbReference type="PANTHER" id="PTHR34203">
    <property type="entry name" value="METHYLTRANSFERASE, FKBM FAMILY PROTEIN"/>
    <property type="match status" value="1"/>
</dbReference>
<evidence type="ECO:0000259" key="2">
    <source>
        <dbReference type="Pfam" id="PF05050"/>
    </source>
</evidence>